<evidence type="ECO:0000313" key="10">
    <source>
        <dbReference type="EMBL" id="KAF9602472.1"/>
    </source>
</evidence>
<dbReference type="InterPro" id="IPR012349">
    <property type="entry name" value="Split_barrel_FMN-bd"/>
</dbReference>
<evidence type="ECO:0000256" key="2">
    <source>
        <dbReference type="ARBA" id="ARBA00004738"/>
    </source>
</evidence>
<dbReference type="PANTHER" id="PTHR10851:SF3">
    <property type="entry name" value="PYRIDOXINE_PYRIDOXAMINE 5'-PHOSPHATE OXIDASE 2"/>
    <property type="match status" value="1"/>
</dbReference>
<dbReference type="Proteomes" id="UP000631114">
    <property type="component" value="Unassembled WGS sequence"/>
</dbReference>
<proteinExistence type="predicted"/>
<keyword evidence="11" id="KW-1185">Reference proteome</keyword>
<feature type="region of interest" description="Disordered" evidence="8">
    <location>
        <begin position="399"/>
        <end position="435"/>
    </location>
</feature>
<evidence type="ECO:0000256" key="3">
    <source>
        <dbReference type="ARBA" id="ARBA00005037"/>
    </source>
</evidence>
<evidence type="ECO:0000256" key="4">
    <source>
        <dbReference type="ARBA" id="ARBA00012801"/>
    </source>
</evidence>
<dbReference type="UniPathway" id="UPA01068">
    <property type="reaction ID" value="UER00304"/>
</dbReference>
<dbReference type="InterPro" id="IPR024624">
    <property type="entry name" value="Pyridox_Oxase_Alr4036_FMN-bd"/>
</dbReference>
<dbReference type="AlphaFoldDB" id="A0A835HQH5"/>
<evidence type="ECO:0000256" key="5">
    <source>
        <dbReference type="ARBA" id="ARBA00022630"/>
    </source>
</evidence>
<keyword evidence="6" id="KW-0288">FMN</keyword>
<evidence type="ECO:0000259" key="9">
    <source>
        <dbReference type="Pfam" id="PF12766"/>
    </source>
</evidence>
<dbReference type="GO" id="GO:0008615">
    <property type="term" value="P:pyridoxine biosynthetic process"/>
    <property type="evidence" value="ECO:0007669"/>
    <property type="project" value="InterPro"/>
</dbReference>
<dbReference type="Gene3D" id="2.30.110.10">
    <property type="entry name" value="Electron Transport, Fmn-binding Protein, Chain A"/>
    <property type="match status" value="2"/>
</dbReference>
<dbReference type="Pfam" id="PF12766">
    <property type="entry name" value="Pyridox_oxase_2"/>
    <property type="match status" value="1"/>
</dbReference>
<keyword evidence="7" id="KW-0560">Oxidoreductase</keyword>
<evidence type="ECO:0000313" key="11">
    <source>
        <dbReference type="Proteomes" id="UP000631114"/>
    </source>
</evidence>
<dbReference type="OrthoDB" id="434253at2759"/>
<name>A0A835HQH5_9MAGN</name>
<dbReference type="EMBL" id="JADFTS010000006">
    <property type="protein sequence ID" value="KAF9602472.1"/>
    <property type="molecule type" value="Genomic_DNA"/>
</dbReference>
<dbReference type="SUPFAM" id="SSF50475">
    <property type="entry name" value="FMN-binding split barrel"/>
    <property type="match status" value="2"/>
</dbReference>
<dbReference type="GO" id="GO:0004733">
    <property type="term" value="F:pyridoxamine phosphate oxidase activity"/>
    <property type="evidence" value="ECO:0007669"/>
    <property type="project" value="UniProtKB-EC"/>
</dbReference>
<comment type="caution">
    <text evidence="10">The sequence shown here is derived from an EMBL/GenBank/DDBJ whole genome shotgun (WGS) entry which is preliminary data.</text>
</comment>
<sequence>MAASAAPWKQLIMNALELNSNLKHSSYVQLATIGSNGRPANRTVVFRGFHDDSNKIQINTDSRSCKVEELKQCPFAESKASVPCLKLHSCGVPKRVMWRGTFLCDWCSLGSLPAHKFRNLFYLMADPLKIGNGEKANLYHVNDDMAKQITSMKLNGQNYLPWAHAVKFLDSSKKIWSSLQDSYSQEKNISHIYEIFEKMFATKQAGRPLAEYYSTLKGLWEELILYQPFSGDVEVQKAQREEFHVALLLYGLDPEYKVFKDQILAGEKLPTSSNAFSRLSRASVEHSTPSAPCEASALISSAENRGGSRSGSHGGGRSGSRGGGRSGSRGGSHSGGRGGRVGHGAIFFPSGRGSAPREDRKCNFCGKIGHIEDYCWDMENLHMSIRYIYRRLKDSSMMPCAPAPTQSPSPAEVAQPAPSSPTSAHSSPTSPTIPTPLPFKPPPIIEKPLQICWYFTDSWEQFRIKGSVGIIDGSVPDPVKLQEREKAWFASSLRSRLQYLGPSPGLPCISEEPSQEFSLDATAGPVHAFCLLVFDPEQVDYLNLKSNERLLFTSEQCDDGARLWKTEKVNP</sequence>
<dbReference type="PANTHER" id="PTHR10851">
    <property type="entry name" value="PYRIDOXINE-5-PHOSPHATE OXIDASE"/>
    <property type="match status" value="1"/>
</dbReference>
<feature type="compositionally biased region" description="Low complexity" evidence="8">
    <location>
        <begin position="416"/>
        <end position="430"/>
    </location>
</feature>
<feature type="domain" description="Pyridoxamine 5'-phosphate oxidase Alr4036 family FMN-binding" evidence="9">
    <location>
        <begin position="6"/>
        <end position="77"/>
    </location>
</feature>
<evidence type="ECO:0000256" key="6">
    <source>
        <dbReference type="ARBA" id="ARBA00022643"/>
    </source>
</evidence>
<evidence type="ECO:0000256" key="8">
    <source>
        <dbReference type="SAM" id="MobiDB-lite"/>
    </source>
</evidence>
<comment type="pathway">
    <text evidence="2">Cofactor metabolism; pyridoxal 5'-phosphate salvage; pyridoxal 5'-phosphate from pyridoxamine 5'-phosphate: step 1/1.</text>
</comment>
<keyword evidence="5" id="KW-0285">Flavoprotein</keyword>
<comment type="pathway">
    <text evidence="3">Cofactor metabolism; pyridoxal 5'-phosphate salvage; pyridoxal 5'-phosphate from pyridoxine 5'-phosphate: step 1/1.</text>
</comment>
<evidence type="ECO:0000256" key="7">
    <source>
        <dbReference type="ARBA" id="ARBA00023002"/>
    </source>
</evidence>
<protein>
    <recommendedName>
        <fullName evidence="4">pyridoxal 5'-phosphate synthase</fullName>
        <ecNumber evidence="4">1.4.3.5</ecNumber>
    </recommendedName>
</protein>
<evidence type="ECO:0000256" key="1">
    <source>
        <dbReference type="ARBA" id="ARBA00001917"/>
    </source>
</evidence>
<organism evidence="10 11">
    <name type="scientific">Coptis chinensis</name>
    <dbReference type="NCBI Taxonomy" id="261450"/>
    <lineage>
        <taxon>Eukaryota</taxon>
        <taxon>Viridiplantae</taxon>
        <taxon>Streptophyta</taxon>
        <taxon>Embryophyta</taxon>
        <taxon>Tracheophyta</taxon>
        <taxon>Spermatophyta</taxon>
        <taxon>Magnoliopsida</taxon>
        <taxon>Ranunculales</taxon>
        <taxon>Ranunculaceae</taxon>
        <taxon>Coptidoideae</taxon>
        <taxon>Coptis</taxon>
    </lineage>
</organism>
<feature type="compositionally biased region" description="Gly residues" evidence="8">
    <location>
        <begin position="308"/>
        <end position="342"/>
    </location>
</feature>
<dbReference type="GO" id="GO:0010181">
    <property type="term" value="F:FMN binding"/>
    <property type="evidence" value="ECO:0007669"/>
    <property type="project" value="InterPro"/>
</dbReference>
<gene>
    <name evidence="10" type="ORF">IFM89_028486</name>
</gene>
<dbReference type="InterPro" id="IPR000659">
    <property type="entry name" value="Pyridox_Oxase"/>
</dbReference>
<dbReference type="EC" id="1.4.3.5" evidence="4"/>
<comment type="cofactor">
    <cofactor evidence="1">
        <name>FMN</name>
        <dbReference type="ChEBI" id="CHEBI:58210"/>
    </cofactor>
</comment>
<reference evidence="10 11" key="1">
    <citation type="submission" date="2020-10" db="EMBL/GenBank/DDBJ databases">
        <title>The Coptis chinensis genome and diversification of protoberbering-type alkaloids.</title>
        <authorList>
            <person name="Wang B."/>
            <person name="Shu S."/>
            <person name="Song C."/>
            <person name="Liu Y."/>
        </authorList>
    </citation>
    <scope>NUCLEOTIDE SEQUENCE [LARGE SCALE GENOMIC DNA]</scope>
    <source>
        <strain evidence="10">HL-2020</strain>
        <tissue evidence="10">Leaf</tissue>
    </source>
</reference>
<accession>A0A835HQH5</accession>
<feature type="region of interest" description="Disordered" evidence="8">
    <location>
        <begin position="302"/>
        <end position="359"/>
    </location>
</feature>